<feature type="domain" description="Amphi-Trp" evidence="1">
    <location>
        <begin position="5"/>
        <end position="79"/>
    </location>
</feature>
<comment type="caution">
    <text evidence="2">The sequence shown here is derived from an EMBL/GenBank/DDBJ whole genome shotgun (WGS) entry which is preliminary data.</text>
</comment>
<keyword evidence="3" id="KW-1185">Reference proteome</keyword>
<dbReference type="EMBL" id="JBHSIM010000029">
    <property type="protein sequence ID" value="MFC4833578.1"/>
    <property type="molecule type" value="Genomic_DNA"/>
</dbReference>
<evidence type="ECO:0000259" key="1">
    <source>
        <dbReference type="Pfam" id="PF20068"/>
    </source>
</evidence>
<dbReference type="Proteomes" id="UP001595909">
    <property type="component" value="Unassembled WGS sequence"/>
</dbReference>
<organism evidence="2 3">
    <name type="scientific">Actinomycetospora chibensis</name>
    <dbReference type="NCBI Taxonomy" id="663606"/>
    <lineage>
        <taxon>Bacteria</taxon>
        <taxon>Bacillati</taxon>
        <taxon>Actinomycetota</taxon>
        <taxon>Actinomycetes</taxon>
        <taxon>Pseudonocardiales</taxon>
        <taxon>Pseudonocardiaceae</taxon>
        <taxon>Actinomycetospora</taxon>
    </lineage>
</organism>
<dbReference type="InterPro" id="IPR027598">
    <property type="entry name" value="Amphi-Trp_dom"/>
</dbReference>
<dbReference type="NCBIfam" id="TIGR04354">
    <property type="entry name" value="amphi-Trp"/>
    <property type="match status" value="1"/>
</dbReference>
<name>A0ABV9RJT3_9PSEU</name>
<protein>
    <submittedName>
        <fullName evidence="2">Amphi-Trp domain-containing protein</fullName>
    </submittedName>
</protein>
<dbReference type="RefSeq" id="WP_274191616.1">
    <property type="nucleotide sequence ID" value="NZ_BAABHN010000029.1"/>
</dbReference>
<reference evidence="3" key="1">
    <citation type="journal article" date="2019" name="Int. J. Syst. Evol. Microbiol.">
        <title>The Global Catalogue of Microorganisms (GCM) 10K type strain sequencing project: providing services to taxonomists for standard genome sequencing and annotation.</title>
        <authorList>
            <consortium name="The Broad Institute Genomics Platform"/>
            <consortium name="The Broad Institute Genome Sequencing Center for Infectious Disease"/>
            <person name="Wu L."/>
            <person name="Ma J."/>
        </authorList>
    </citation>
    <scope>NUCLEOTIDE SEQUENCE [LARGE SCALE GENOMIC DNA]</scope>
    <source>
        <strain evidence="3">CCUG 50347</strain>
    </source>
</reference>
<gene>
    <name evidence="2" type="ORF">ACFPEL_14285</name>
</gene>
<accession>A0ABV9RJT3</accession>
<dbReference type="Pfam" id="PF20068">
    <property type="entry name" value="Amphi-Trp"/>
    <property type="match status" value="1"/>
</dbReference>
<evidence type="ECO:0000313" key="3">
    <source>
        <dbReference type="Proteomes" id="UP001595909"/>
    </source>
</evidence>
<evidence type="ECO:0000313" key="2">
    <source>
        <dbReference type="EMBL" id="MFC4833578.1"/>
    </source>
</evidence>
<sequence length="93" mass="10379">MSKDEIEQKATLSRQEVARWLADLAKAIESGGTMQVSLTGPPVTLELPEEFRCELEVEPHGDTVELEIELTWPRTRARARHDAPTAATLARPE</sequence>
<proteinExistence type="predicted"/>